<feature type="domain" description="GH26" evidence="5">
    <location>
        <begin position="1"/>
        <end position="350"/>
    </location>
</feature>
<evidence type="ECO:0000256" key="1">
    <source>
        <dbReference type="ARBA" id="ARBA00007754"/>
    </source>
</evidence>
<evidence type="ECO:0000259" key="5">
    <source>
        <dbReference type="PROSITE" id="PS51764"/>
    </source>
</evidence>
<name>A0A507ECJ4_9FUNG</name>
<dbReference type="PANTHER" id="PTHR40079">
    <property type="entry name" value="MANNAN ENDO-1,4-BETA-MANNOSIDASE E-RELATED"/>
    <property type="match status" value="1"/>
</dbReference>
<feature type="active site" description="Proton donor" evidence="4">
    <location>
        <position position="83"/>
    </location>
</feature>
<dbReference type="EMBL" id="QEAQ01000007">
    <property type="protein sequence ID" value="TPX61486.1"/>
    <property type="molecule type" value="Genomic_DNA"/>
</dbReference>
<evidence type="ECO:0000313" key="6">
    <source>
        <dbReference type="EMBL" id="TPX61486.1"/>
    </source>
</evidence>
<accession>A0A507ECJ4</accession>
<comment type="similarity">
    <text evidence="1 4">Belongs to the glycosyl hydrolase 26 family.</text>
</comment>
<evidence type="ECO:0000256" key="2">
    <source>
        <dbReference type="ARBA" id="ARBA00022801"/>
    </source>
</evidence>
<dbReference type="SUPFAM" id="SSF51445">
    <property type="entry name" value="(Trans)glycosidases"/>
    <property type="match status" value="1"/>
</dbReference>
<protein>
    <recommendedName>
        <fullName evidence="5">GH26 domain-containing protein</fullName>
    </recommendedName>
</protein>
<comment type="caution">
    <text evidence="6">The sequence shown here is derived from an EMBL/GenBank/DDBJ whole genome shotgun (WGS) entry which is preliminary data.</text>
</comment>
<dbReference type="Gene3D" id="3.20.20.80">
    <property type="entry name" value="Glycosidases"/>
    <property type="match status" value="1"/>
</dbReference>
<evidence type="ECO:0000256" key="3">
    <source>
        <dbReference type="ARBA" id="ARBA00023295"/>
    </source>
</evidence>
<sequence>MFQMAVEIPLVSGELPPVELLDATNTDAILYMTVFPRANPIFSATGYEAYEQLAPQGVIDELVELVEGYVKGGRKLMIRIASEMNGGWNAYSQRPIHFIALWRRIVDAIRARIPASNGSIAFLWSPNSGNGYPFPRGAYSPYKDSQAPFTAANAVHADDFKLMDTNSDGVVDSEDDPYSPYWPGPEYVDWVGLSLYYFGLSFPWLRNQLPTTHYFLDQLEGGSTRRGNITVSSVNFYDTYSGPTSAFKKPMIISETAAAFHISMIGPPRTALDAGPGSLALKQAYWRQYITNSSFLLAHPALKGICLFEWEKDEEETFRDYRSTWSPDILAAFKADFQKVAASFIQGKKASLVTYTNAEAGSAKPTALSAAFAMYILFQVLFV</sequence>
<gene>
    <name evidence="6" type="ORF">PhCBS80983_g01119</name>
</gene>
<proteinExistence type="inferred from homology"/>
<dbReference type="InterPro" id="IPR017853">
    <property type="entry name" value="GH"/>
</dbReference>
<dbReference type="InterPro" id="IPR022790">
    <property type="entry name" value="GH26_dom"/>
</dbReference>
<dbReference type="InterPro" id="IPR000805">
    <property type="entry name" value="Glyco_hydro_26"/>
</dbReference>
<dbReference type="PANTHER" id="PTHR40079:SF4">
    <property type="entry name" value="GH26 DOMAIN-CONTAINING PROTEIN-RELATED"/>
    <property type="match status" value="1"/>
</dbReference>
<keyword evidence="7" id="KW-1185">Reference proteome</keyword>
<feature type="active site" description="Nucleophile" evidence="4">
    <location>
        <position position="255"/>
    </location>
</feature>
<organism evidence="6 7">
    <name type="scientific">Powellomyces hirtus</name>
    <dbReference type="NCBI Taxonomy" id="109895"/>
    <lineage>
        <taxon>Eukaryota</taxon>
        <taxon>Fungi</taxon>
        <taxon>Fungi incertae sedis</taxon>
        <taxon>Chytridiomycota</taxon>
        <taxon>Chytridiomycota incertae sedis</taxon>
        <taxon>Chytridiomycetes</taxon>
        <taxon>Spizellomycetales</taxon>
        <taxon>Powellomycetaceae</taxon>
        <taxon>Powellomyces</taxon>
    </lineage>
</organism>
<dbReference type="PROSITE" id="PS51764">
    <property type="entry name" value="GH26"/>
    <property type="match status" value="1"/>
</dbReference>
<keyword evidence="3 4" id="KW-0326">Glycosidase</keyword>
<dbReference type="AlphaFoldDB" id="A0A507ECJ4"/>
<dbReference type="GO" id="GO:0006080">
    <property type="term" value="P:substituted mannan metabolic process"/>
    <property type="evidence" value="ECO:0007669"/>
    <property type="project" value="InterPro"/>
</dbReference>
<keyword evidence="2 4" id="KW-0378">Hydrolase</keyword>
<dbReference type="Proteomes" id="UP000318582">
    <property type="component" value="Unassembled WGS sequence"/>
</dbReference>
<evidence type="ECO:0000256" key="4">
    <source>
        <dbReference type="PROSITE-ProRule" id="PRU01100"/>
    </source>
</evidence>
<evidence type="ECO:0000313" key="7">
    <source>
        <dbReference type="Proteomes" id="UP000318582"/>
    </source>
</evidence>
<dbReference type="GO" id="GO:0016985">
    <property type="term" value="F:mannan endo-1,4-beta-mannosidase activity"/>
    <property type="evidence" value="ECO:0007669"/>
    <property type="project" value="InterPro"/>
</dbReference>
<reference evidence="6 7" key="1">
    <citation type="journal article" date="2019" name="Sci. Rep.">
        <title>Comparative genomics of chytrid fungi reveal insights into the obligate biotrophic and pathogenic lifestyle of Synchytrium endobioticum.</title>
        <authorList>
            <person name="van de Vossenberg B.T.L.H."/>
            <person name="Warris S."/>
            <person name="Nguyen H.D.T."/>
            <person name="van Gent-Pelzer M.P.E."/>
            <person name="Joly D.L."/>
            <person name="van de Geest H.C."/>
            <person name="Bonants P.J.M."/>
            <person name="Smith D.S."/>
            <person name="Levesque C.A."/>
            <person name="van der Lee T.A.J."/>
        </authorList>
    </citation>
    <scope>NUCLEOTIDE SEQUENCE [LARGE SCALE GENOMIC DNA]</scope>
    <source>
        <strain evidence="6 7">CBS 809.83</strain>
    </source>
</reference>